<reference evidence="2 3" key="1">
    <citation type="submission" date="2015-08" db="EMBL/GenBank/DDBJ databases">
        <title>Genomes of Isolates from Cabo Rojo, PR.</title>
        <authorList>
            <person name="Sanchez-Nieves R.L."/>
            <person name="Montalvo-Rodriguez R."/>
        </authorList>
    </citation>
    <scope>NUCLEOTIDE SEQUENCE [LARGE SCALE GENOMIC DNA]</scope>
    <source>
        <strain evidence="2 3">SL3</strain>
    </source>
</reference>
<protein>
    <recommendedName>
        <fullName evidence="1">DUF8053 domain-containing protein</fullName>
    </recommendedName>
</protein>
<dbReference type="Proteomes" id="UP000037729">
    <property type="component" value="Unassembled WGS sequence"/>
</dbReference>
<evidence type="ECO:0000313" key="2">
    <source>
        <dbReference type="EMBL" id="KOX92814.1"/>
    </source>
</evidence>
<name>A0A0N1IUK0_9EURY</name>
<dbReference type="EMBL" id="LIUF01000003">
    <property type="protein sequence ID" value="KOX92814.1"/>
    <property type="molecule type" value="Genomic_DNA"/>
</dbReference>
<accession>A0A0N1IUK0</accession>
<proteinExistence type="predicted"/>
<dbReference type="OrthoDB" id="268463at2157"/>
<dbReference type="InterPro" id="IPR058366">
    <property type="entry name" value="DUF8053"/>
</dbReference>
<gene>
    <name evidence="2" type="ORF">AMS69_10150</name>
</gene>
<evidence type="ECO:0000313" key="3">
    <source>
        <dbReference type="Proteomes" id="UP000037729"/>
    </source>
</evidence>
<organism evidence="2 3">
    <name type="scientific">Haloarcula rubripromontorii</name>
    <dbReference type="NCBI Taxonomy" id="1705562"/>
    <lineage>
        <taxon>Archaea</taxon>
        <taxon>Methanobacteriati</taxon>
        <taxon>Methanobacteriota</taxon>
        <taxon>Stenosarchaea group</taxon>
        <taxon>Halobacteria</taxon>
        <taxon>Halobacteriales</taxon>
        <taxon>Haloarculaceae</taxon>
        <taxon>Haloarcula</taxon>
    </lineage>
</organism>
<sequence>MQKLQNRSGSGLVTLPKGFLERDGLLDESGEPDEAHLTVDRLDERAYVVRVCDGDVPELSECEAIQRLAAERILDEDVLGKRQGE</sequence>
<dbReference type="RefSeq" id="WP_053967968.1">
    <property type="nucleotide sequence ID" value="NZ_LIUF01000003.1"/>
</dbReference>
<dbReference type="AlphaFoldDB" id="A0A0N1IUK0"/>
<evidence type="ECO:0000259" key="1">
    <source>
        <dbReference type="Pfam" id="PF26227"/>
    </source>
</evidence>
<feature type="domain" description="DUF8053" evidence="1">
    <location>
        <begin position="1"/>
        <end position="53"/>
    </location>
</feature>
<comment type="caution">
    <text evidence="2">The sequence shown here is derived from an EMBL/GenBank/DDBJ whole genome shotgun (WGS) entry which is preliminary data.</text>
</comment>
<dbReference type="PATRIC" id="fig|1705562.3.peg.196"/>
<dbReference type="Pfam" id="PF26227">
    <property type="entry name" value="DUF8053"/>
    <property type="match status" value="1"/>
</dbReference>
<keyword evidence="3" id="KW-1185">Reference proteome</keyword>